<evidence type="ECO:0008006" key="5">
    <source>
        <dbReference type="Google" id="ProtNLM"/>
    </source>
</evidence>
<evidence type="ECO:0000256" key="2">
    <source>
        <dbReference type="SAM" id="MobiDB-lite"/>
    </source>
</evidence>
<dbReference type="PANTHER" id="PTHR23356">
    <property type="entry name" value="DPY30-RELATED"/>
    <property type="match status" value="1"/>
</dbReference>
<organism evidence="3 4">
    <name type="scientific">Acrasis kona</name>
    <dbReference type="NCBI Taxonomy" id="1008807"/>
    <lineage>
        <taxon>Eukaryota</taxon>
        <taxon>Discoba</taxon>
        <taxon>Heterolobosea</taxon>
        <taxon>Tetramitia</taxon>
        <taxon>Eutetramitia</taxon>
        <taxon>Acrasidae</taxon>
        <taxon>Acrasis</taxon>
    </lineage>
</organism>
<keyword evidence="4" id="KW-1185">Reference proteome</keyword>
<comment type="caution">
    <text evidence="3">The sequence shown here is derived from an EMBL/GenBank/DDBJ whole genome shotgun (WGS) entry which is preliminary data.</text>
</comment>
<proteinExistence type="inferred from homology"/>
<evidence type="ECO:0000313" key="3">
    <source>
        <dbReference type="EMBL" id="KAL0488486.1"/>
    </source>
</evidence>
<dbReference type="GO" id="GO:0048188">
    <property type="term" value="C:Set1C/COMPASS complex"/>
    <property type="evidence" value="ECO:0007669"/>
    <property type="project" value="InterPro"/>
</dbReference>
<feature type="region of interest" description="Disordered" evidence="2">
    <location>
        <begin position="95"/>
        <end position="132"/>
    </location>
</feature>
<dbReference type="PANTHER" id="PTHR23356:SF16">
    <property type="entry name" value="DPY30 DOMAIN CONTAINING 2"/>
    <property type="match status" value="1"/>
</dbReference>
<dbReference type="InterPro" id="IPR037856">
    <property type="entry name" value="Sdc1/DPY30"/>
</dbReference>
<comment type="similarity">
    <text evidence="1">Belongs to the dpy-30 family.</text>
</comment>
<dbReference type="InterPro" id="IPR007858">
    <property type="entry name" value="Dpy-30_motif"/>
</dbReference>
<evidence type="ECO:0000256" key="1">
    <source>
        <dbReference type="ARBA" id="ARBA00010849"/>
    </source>
</evidence>
<evidence type="ECO:0000313" key="4">
    <source>
        <dbReference type="Proteomes" id="UP001431209"/>
    </source>
</evidence>
<dbReference type="Proteomes" id="UP001431209">
    <property type="component" value="Unassembled WGS sequence"/>
</dbReference>
<dbReference type="InterPro" id="IPR049630">
    <property type="entry name" value="DYDC-like_DD"/>
</dbReference>
<gene>
    <name evidence="3" type="ORF">AKO1_015634</name>
</gene>
<dbReference type="PROSITE" id="PS50096">
    <property type="entry name" value="IQ"/>
    <property type="match status" value="1"/>
</dbReference>
<accession>A0AAW2ZFC1</accession>
<dbReference type="CDD" id="cd22966">
    <property type="entry name" value="DD_DYDC-like"/>
    <property type="match status" value="1"/>
</dbReference>
<sequence length="132" mass="15352">MSETAYLKKAIGDQLAKGVAHVCEVLPADPVEYLALWLLHEIQLEEVNKKRISESNQLAKQRGAYDVEFVKQKEEAAVKIQREFRLFHDKLSQKRKKQELDKMKHEQELQRQQEEESKTMAAEANDSDNEAE</sequence>
<dbReference type="EMBL" id="JAOPGA020001439">
    <property type="protein sequence ID" value="KAL0488486.1"/>
    <property type="molecule type" value="Genomic_DNA"/>
</dbReference>
<name>A0AAW2ZFC1_9EUKA</name>
<dbReference type="Gene3D" id="1.20.890.10">
    <property type="entry name" value="cAMP-dependent protein kinase regulatory subunit, dimerization-anchoring domain"/>
    <property type="match status" value="1"/>
</dbReference>
<dbReference type="Pfam" id="PF05186">
    <property type="entry name" value="Dpy-30"/>
    <property type="match status" value="1"/>
</dbReference>
<feature type="compositionally biased region" description="Basic and acidic residues" evidence="2">
    <location>
        <begin position="95"/>
        <end position="118"/>
    </location>
</feature>
<dbReference type="AlphaFoldDB" id="A0AAW2ZFC1"/>
<protein>
    <recommendedName>
        <fullName evidence="5">DPY30 domain-containing protein 2</fullName>
    </recommendedName>
</protein>
<reference evidence="3 4" key="1">
    <citation type="submission" date="2024-03" db="EMBL/GenBank/DDBJ databases">
        <title>The Acrasis kona genome and developmental transcriptomes reveal deep origins of eukaryotic multicellular pathways.</title>
        <authorList>
            <person name="Sheikh S."/>
            <person name="Fu C.-J."/>
            <person name="Brown M.W."/>
            <person name="Baldauf S.L."/>
        </authorList>
    </citation>
    <scope>NUCLEOTIDE SEQUENCE [LARGE SCALE GENOMIC DNA]</scope>
    <source>
        <strain evidence="3 4">ATCC MYA-3509</strain>
    </source>
</reference>